<dbReference type="Gene3D" id="1.25.40.10">
    <property type="entry name" value="Tetratricopeptide repeat domain"/>
    <property type="match status" value="1"/>
</dbReference>
<evidence type="ECO:0000313" key="6">
    <source>
        <dbReference type="EMBL" id="CAF4984821.1"/>
    </source>
</evidence>
<feature type="non-terminal residue" evidence="2">
    <location>
        <position position="65"/>
    </location>
</feature>
<reference evidence="2" key="1">
    <citation type="submission" date="2021-02" db="EMBL/GenBank/DDBJ databases">
        <authorList>
            <person name="Nowell W R."/>
        </authorList>
    </citation>
    <scope>NUCLEOTIDE SEQUENCE</scope>
</reference>
<comment type="caution">
    <text evidence="2">The sequence shown here is derived from an EMBL/GenBank/DDBJ whole genome shotgun (WGS) entry which is preliminary data.</text>
</comment>
<dbReference type="EMBL" id="CAJOBH010070729">
    <property type="protein sequence ID" value="CAF4470646.1"/>
    <property type="molecule type" value="Genomic_DNA"/>
</dbReference>
<evidence type="ECO:0000313" key="3">
    <source>
        <dbReference type="EMBL" id="CAF4594602.1"/>
    </source>
</evidence>
<dbReference type="EMBL" id="CAJOBI010135630">
    <property type="protein sequence ID" value="CAF4744145.1"/>
    <property type="molecule type" value="Genomic_DNA"/>
</dbReference>
<dbReference type="EMBL" id="CAJOBI010198827">
    <property type="protein sequence ID" value="CAF4984821.1"/>
    <property type="molecule type" value="Genomic_DNA"/>
</dbReference>
<dbReference type="AlphaFoldDB" id="A0A8S2YK83"/>
<protein>
    <submittedName>
        <fullName evidence="2">Uncharacterized protein</fullName>
    </submittedName>
</protein>
<evidence type="ECO:0000313" key="1">
    <source>
        <dbReference type="EMBL" id="CAF4470646.1"/>
    </source>
</evidence>
<evidence type="ECO:0000313" key="7">
    <source>
        <dbReference type="Proteomes" id="UP000681720"/>
    </source>
</evidence>
<accession>A0A8S2YK83</accession>
<organism evidence="2 7">
    <name type="scientific">Rotaria magnacalcarata</name>
    <dbReference type="NCBI Taxonomy" id="392030"/>
    <lineage>
        <taxon>Eukaryota</taxon>
        <taxon>Metazoa</taxon>
        <taxon>Spiralia</taxon>
        <taxon>Gnathifera</taxon>
        <taxon>Rotifera</taxon>
        <taxon>Eurotatoria</taxon>
        <taxon>Bdelloidea</taxon>
        <taxon>Philodinida</taxon>
        <taxon>Philodinidae</taxon>
        <taxon>Rotaria</taxon>
    </lineage>
</organism>
<evidence type="ECO:0000313" key="2">
    <source>
        <dbReference type="EMBL" id="CAF4562768.1"/>
    </source>
</evidence>
<gene>
    <name evidence="1" type="ORF">BYL167_LOCUS34646</name>
    <name evidence="3" type="ORF">BYL167_LOCUS39860</name>
    <name evidence="2" type="ORF">GIL414_LOCUS37317</name>
    <name evidence="5" type="ORF">GIL414_LOCUS47951</name>
    <name evidence="4" type="ORF">SMN809_LOCUS44845</name>
    <name evidence="6" type="ORF">SMN809_LOCUS55932</name>
</gene>
<name>A0A8S2YK83_9BILA</name>
<dbReference type="InterPro" id="IPR011990">
    <property type="entry name" value="TPR-like_helical_dom_sf"/>
</dbReference>
<sequence length="65" mass="7326">MSRGKYPAKDTITKCTEVLDAYHTSDAELLVSRAEAHILNEEYDLALADFQRAHETEDSNRVNDG</sequence>
<dbReference type="EMBL" id="CAJOBJ010095555">
    <property type="protein sequence ID" value="CAF4562768.1"/>
    <property type="molecule type" value="Genomic_DNA"/>
</dbReference>
<evidence type="ECO:0000313" key="5">
    <source>
        <dbReference type="EMBL" id="CAF4819633.1"/>
    </source>
</evidence>
<dbReference type="EMBL" id="CAJOBH010097023">
    <property type="protein sequence ID" value="CAF4594602.1"/>
    <property type="molecule type" value="Genomic_DNA"/>
</dbReference>
<dbReference type="EMBL" id="CAJOBJ010154348">
    <property type="protein sequence ID" value="CAF4819633.1"/>
    <property type="molecule type" value="Genomic_DNA"/>
</dbReference>
<proteinExistence type="predicted"/>
<dbReference type="SUPFAM" id="SSF48452">
    <property type="entry name" value="TPR-like"/>
    <property type="match status" value="1"/>
</dbReference>
<dbReference type="Proteomes" id="UP000681967">
    <property type="component" value="Unassembled WGS sequence"/>
</dbReference>
<dbReference type="Proteomes" id="UP000681720">
    <property type="component" value="Unassembled WGS sequence"/>
</dbReference>
<dbReference type="Proteomes" id="UP000676336">
    <property type="component" value="Unassembled WGS sequence"/>
</dbReference>
<evidence type="ECO:0000313" key="4">
    <source>
        <dbReference type="EMBL" id="CAF4744145.1"/>
    </source>
</evidence>